<evidence type="ECO:0000256" key="1">
    <source>
        <dbReference type="ARBA" id="ARBA00000085"/>
    </source>
</evidence>
<dbReference type="EC" id="2.7.13.3" evidence="2"/>
<keyword evidence="6" id="KW-0418">Kinase</keyword>
<comment type="caution">
    <text evidence="11">The sequence shown here is derived from an EMBL/GenBank/DDBJ whole genome shotgun (WGS) entry which is preliminary data.</text>
</comment>
<dbReference type="Gene3D" id="3.30.565.10">
    <property type="entry name" value="Histidine kinase-like ATPase, C-terminal domain"/>
    <property type="match status" value="1"/>
</dbReference>
<evidence type="ECO:0000313" key="12">
    <source>
        <dbReference type="Proteomes" id="UP000535415"/>
    </source>
</evidence>
<accession>A0A7W9BNW8</accession>
<dbReference type="AlphaFoldDB" id="A0A7W9BNW8"/>
<dbReference type="Proteomes" id="UP000535415">
    <property type="component" value="Unassembled WGS sequence"/>
</dbReference>
<dbReference type="GO" id="GO:0004673">
    <property type="term" value="F:protein histidine kinase activity"/>
    <property type="evidence" value="ECO:0007669"/>
    <property type="project" value="UniProtKB-EC"/>
</dbReference>
<dbReference type="SMART" id="SM00387">
    <property type="entry name" value="HATPase_c"/>
    <property type="match status" value="1"/>
</dbReference>
<evidence type="ECO:0000256" key="2">
    <source>
        <dbReference type="ARBA" id="ARBA00012438"/>
    </source>
</evidence>
<proteinExistence type="predicted"/>
<dbReference type="PANTHER" id="PTHR41523">
    <property type="entry name" value="TWO-COMPONENT SYSTEM SENSOR PROTEIN"/>
    <property type="match status" value="1"/>
</dbReference>
<evidence type="ECO:0000256" key="3">
    <source>
        <dbReference type="ARBA" id="ARBA00022553"/>
    </source>
</evidence>
<feature type="transmembrane region" description="Helical" evidence="9">
    <location>
        <begin position="280"/>
        <end position="303"/>
    </location>
</feature>
<evidence type="ECO:0000313" key="11">
    <source>
        <dbReference type="EMBL" id="MBB5723987.1"/>
    </source>
</evidence>
<keyword evidence="5" id="KW-0547">Nucleotide-binding</keyword>
<feature type="coiled-coil region" evidence="8">
    <location>
        <begin position="335"/>
        <end position="369"/>
    </location>
</feature>
<name>A0A7W9BNW8_9RHOB</name>
<keyword evidence="3" id="KW-0597">Phosphoprotein</keyword>
<evidence type="ECO:0000256" key="4">
    <source>
        <dbReference type="ARBA" id="ARBA00022679"/>
    </source>
</evidence>
<evidence type="ECO:0000256" key="6">
    <source>
        <dbReference type="ARBA" id="ARBA00022777"/>
    </source>
</evidence>
<evidence type="ECO:0000256" key="8">
    <source>
        <dbReference type="SAM" id="Coils"/>
    </source>
</evidence>
<protein>
    <recommendedName>
        <fullName evidence="2">histidine kinase</fullName>
        <ecNumber evidence="2">2.7.13.3</ecNumber>
    </recommendedName>
</protein>
<dbReference type="Pfam" id="PF07568">
    <property type="entry name" value="HisKA_2"/>
    <property type="match status" value="1"/>
</dbReference>
<dbReference type="RefSeq" id="WP_183531092.1">
    <property type="nucleotide sequence ID" value="NZ_JACIJM010000018.1"/>
</dbReference>
<keyword evidence="8" id="KW-0175">Coiled coil</keyword>
<dbReference type="InterPro" id="IPR036890">
    <property type="entry name" value="HATPase_C_sf"/>
</dbReference>
<keyword evidence="9" id="KW-0812">Transmembrane</keyword>
<dbReference type="InterPro" id="IPR003594">
    <property type="entry name" value="HATPase_dom"/>
</dbReference>
<feature type="domain" description="Histidine kinase/HSP90-like ATPase" evidence="10">
    <location>
        <begin position="465"/>
        <end position="558"/>
    </location>
</feature>
<comment type="catalytic activity">
    <reaction evidence="1">
        <text>ATP + protein L-histidine = ADP + protein N-phospho-L-histidine.</text>
        <dbReference type="EC" id="2.7.13.3"/>
    </reaction>
</comment>
<keyword evidence="7" id="KW-0067">ATP-binding</keyword>
<dbReference type="GO" id="GO:0005524">
    <property type="term" value="F:ATP binding"/>
    <property type="evidence" value="ECO:0007669"/>
    <property type="project" value="UniProtKB-KW"/>
</dbReference>
<evidence type="ECO:0000256" key="5">
    <source>
        <dbReference type="ARBA" id="ARBA00022741"/>
    </source>
</evidence>
<evidence type="ECO:0000256" key="7">
    <source>
        <dbReference type="ARBA" id="ARBA00022840"/>
    </source>
</evidence>
<reference evidence="11 12" key="1">
    <citation type="submission" date="2020-08" db="EMBL/GenBank/DDBJ databases">
        <title>Genomic Encyclopedia of Type Strains, Phase IV (KMG-IV): sequencing the most valuable type-strain genomes for metagenomic binning, comparative biology and taxonomic classification.</title>
        <authorList>
            <person name="Goeker M."/>
        </authorList>
    </citation>
    <scope>NUCLEOTIDE SEQUENCE [LARGE SCALE GENOMIC DNA]</scope>
    <source>
        <strain evidence="11 12">DSM 101064</strain>
    </source>
</reference>
<keyword evidence="9" id="KW-0472">Membrane</keyword>
<dbReference type="SUPFAM" id="SSF55874">
    <property type="entry name" value="ATPase domain of HSP90 chaperone/DNA topoisomerase II/histidine kinase"/>
    <property type="match status" value="1"/>
</dbReference>
<organism evidence="11 12">
    <name type="scientific">Yoonia ponticola</name>
    <dbReference type="NCBI Taxonomy" id="1524255"/>
    <lineage>
        <taxon>Bacteria</taxon>
        <taxon>Pseudomonadati</taxon>
        <taxon>Pseudomonadota</taxon>
        <taxon>Alphaproteobacteria</taxon>
        <taxon>Rhodobacterales</taxon>
        <taxon>Paracoccaceae</taxon>
        <taxon>Yoonia</taxon>
    </lineage>
</organism>
<evidence type="ECO:0000259" key="10">
    <source>
        <dbReference type="SMART" id="SM00387"/>
    </source>
</evidence>
<dbReference type="EMBL" id="JACIJM010000018">
    <property type="protein sequence ID" value="MBB5723987.1"/>
    <property type="molecule type" value="Genomic_DNA"/>
</dbReference>
<keyword evidence="12" id="KW-1185">Reference proteome</keyword>
<keyword evidence="4" id="KW-0808">Transferase</keyword>
<evidence type="ECO:0000256" key="9">
    <source>
        <dbReference type="SAM" id="Phobius"/>
    </source>
</evidence>
<sequence>MIKAKWYNSLRVQIVLLLTLALFPLAAVAIYQTNRVESESARNAELALLALTRSAAKEEELFIQRALGVARFFGTVVSDFMDDPVACSRDLERFIANNSNYSFMGVLPPSGVMTCSSAGGEFDATSGPYFEELMKTQQRMIVANRRGPLSQESIFNISEPFQVDGKFAGFISISIPHRGMPKASENLEELGLIELLTFNSNDEILTARNNLEKAQLEMPADRTVGNLRILSGLAFEGQNRNGERRTYTVVPIQGSGATVLGVWKTDESPIGSISSFVQPAVFPILMWVASMAVAMLSIYTLVLRHITHLRRNMDEFAESRSIQTSTYRGAMPNELQSLARNFDRMTDDIVREEAELEDMVREKNVLIKEVHHRVKNNLQLISSIMNMKIRAAQQEETKSVLMRLQDRVLSLASIHRDLYQSRHGGMANVGALVTDIVENSVEVAAASDSSVKIDTDIDPVLLYPDQAVPLALLVAEGMTNSLKYIGSSDAEKPFILVSLKQNGAECVLTIRNSIGIAADVESTGLGTKLINAFSVQLGGKISLEEEETTFTLRLHFMIEEFVPDGRDF</sequence>
<dbReference type="PANTHER" id="PTHR41523:SF8">
    <property type="entry name" value="ETHYLENE RESPONSE SENSOR PROTEIN"/>
    <property type="match status" value="1"/>
</dbReference>
<dbReference type="Gene3D" id="3.30.450.20">
    <property type="entry name" value="PAS domain"/>
    <property type="match status" value="2"/>
</dbReference>
<gene>
    <name evidence="11" type="ORF">FHS72_003635</name>
</gene>
<dbReference type="InterPro" id="IPR011495">
    <property type="entry name" value="Sig_transdc_His_kin_sub2_dim/P"/>
</dbReference>
<keyword evidence="9" id="KW-1133">Transmembrane helix</keyword>